<sequence length="116" mass="13054">MTLTEPSVIPPEEATLRRKLDRLQAELRQYKELAARQAERLHILQAANEGAYRDQYDAAAGPHLCPASPFGQAAPTPTFEDRDEAMAWLDAQIRTEVDPTRRAAWRLLRDATKGQA</sequence>
<dbReference type="OrthoDB" id="8183309at2"/>
<name>A0A5P2BC47_STRVZ</name>
<keyword evidence="1" id="KW-0175">Coiled coil</keyword>
<proteinExistence type="predicted"/>
<dbReference type="AlphaFoldDB" id="A0A5P2BC47"/>
<accession>A0A5P2BC47</accession>
<keyword evidence="3" id="KW-1185">Reference proteome</keyword>
<evidence type="ECO:0000256" key="1">
    <source>
        <dbReference type="SAM" id="Coils"/>
    </source>
</evidence>
<feature type="coiled-coil region" evidence="1">
    <location>
        <begin position="13"/>
        <end position="40"/>
    </location>
</feature>
<dbReference type="Proteomes" id="UP000323046">
    <property type="component" value="Chromosome"/>
</dbReference>
<evidence type="ECO:0000313" key="3">
    <source>
        <dbReference type="Proteomes" id="UP000323046"/>
    </source>
</evidence>
<gene>
    <name evidence="2" type="ORF">DEJ47_04995</name>
</gene>
<dbReference type="RefSeq" id="WP_150165328.1">
    <property type="nucleotide sequence ID" value="NZ_CP029193.1"/>
</dbReference>
<protein>
    <submittedName>
        <fullName evidence="2">Uncharacterized protein</fullName>
    </submittedName>
</protein>
<evidence type="ECO:0000313" key="2">
    <source>
        <dbReference type="EMBL" id="QES25899.1"/>
    </source>
</evidence>
<dbReference type="EMBL" id="CP029193">
    <property type="protein sequence ID" value="QES25899.1"/>
    <property type="molecule type" value="Genomic_DNA"/>
</dbReference>
<organism evidence="2 3">
    <name type="scientific">Streptomyces venezuelae</name>
    <dbReference type="NCBI Taxonomy" id="54571"/>
    <lineage>
        <taxon>Bacteria</taxon>
        <taxon>Bacillati</taxon>
        <taxon>Actinomycetota</taxon>
        <taxon>Actinomycetes</taxon>
        <taxon>Kitasatosporales</taxon>
        <taxon>Streptomycetaceae</taxon>
        <taxon>Streptomyces</taxon>
    </lineage>
</organism>
<reference evidence="2 3" key="1">
    <citation type="submission" date="2018-05" db="EMBL/GenBank/DDBJ databases">
        <title>Streptomyces venezuelae.</title>
        <authorList>
            <person name="Kim W."/>
            <person name="Lee N."/>
            <person name="Cho B.-K."/>
        </authorList>
    </citation>
    <scope>NUCLEOTIDE SEQUENCE [LARGE SCALE GENOMIC DNA]</scope>
    <source>
        <strain evidence="2 3">ATCC 14583</strain>
    </source>
</reference>